<evidence type="ECO:0000259" key="7">
    <source>
        <dbReference type="PROSITE" id="PS50109"/>
    </source>
</evidence>
<dbReference type="InterPro" id="IPR004358">
    <property type="entry name" value="Sig_transdc_His_kin-like_C"/>
</dbReference>
<dbReference type="PROSITE" id="PS50109">
    <property type="entry name" value="HIS_KIN"/>
    <property type="match status" value="1"/>
</dbReference>
<dbReference type="InterPro" id="IPR003594">
    <property type="entry name" value="HATPase_dom"/>
</dbReference>
<dbReference type="FunFam" id="3.30.565.10:FF:000006">
    <property type="entry name" value="Sensor histidine kinase WalK"/>
    <property type="match status" value="1"/>
</dbReference>
<dbReference type="Gene3D" id="3.30.450.20">
    <property type="entry name" value="PAS domain"/>
    <property type="match status" value="1"/>
</dbReference>
<dbReference type="EC" id="2.7.13.3" evidence="2"/>
<feature type="transmembrane region" description="Helical" evidence="6">
    <location>
        <begin position="14"/>
        <end position="34"/>
    </location>
</feature>
<dbReference type="Pfam" id="PF00512">
    <property type="entry name" value="HisKA"/>
    <property type="match status" value="1"/>
</dbReference>
<keyword evidence="5" id="KW-0418">Kinase</keyword>
<dbReference type="PANTHER" id="PTHR43304:SF1">
    <property type="entry name" value="PAC DOMAIN-CONTAINING PROTEIN"/>
    <property type="match status" value="1"/>
</dbReference>
<dbReference type="Pfam" id="PF11845">
    <property type="entry name" value="Tll0287-like"/>
    <property type="match status" value="1"/>
</dbReference>
<dbReference type="SMART" id="SM00388">
    <property type="entry name" value="HisKA"/>
    <property type="match status" value="1"/>
</dbReference>
<dbReference type="SMART" id="SM00387">
    <property type="entry name" value="HATPase_c"/>
    <property type="match status" value="1"/>
</dbReference>
<keyword evidence="4" id="KW-0808">Transferase</keyword>
<dbReference type="InterPro" id="IPR036890">
    <property type="entry name" value="HATPase_C_sf"/>
</dbReference>
<dbReference type="Gene3D" id="1.10.287.130">
    <property type="match status" value="1"/>
</dbReference>
<dbReference type="SUPFAM" id="SSF55785">
    <property type="entry name" value="PYP-like sensor domain (PAS domain)"/>
    <property type="match status" value="1"/>
</dbReference>
<comment type="catalytic activity">
    <reaction evidence="1">
        <text>ATP + protein L-histidine = ADP + protein N-phospho-L-histidine.</text>
        <dbReference type="EC" id="2.7.13.3"/>
    </reaction>
</comment>
<proteinExistence type="predicted"/>
<evidence type="ECO:0000256" key="4">
    <source>
        <dbReference type="ARBA" id="ARBA00022679"/>
    </source>
</evidence>
<evidence type="ECO:0000256" key="3">
    <source>
        <dbReference type="ARBA" id="ARBA00022553"/>
    </source>
</evidence>
<evidence type="ECO:0000256" key="6">
    <source>
        <dbReference type="SAM" id="Phobius"/>
    </source>
</evidence>
<protein>
    <recommendedName>
        <fullName evidence="2">histidine kinase</fullName>
        <ecNumber evidence="2">2.7.13.3</ecNumber>
    </recommendedName>
</protein>
<dbReference type="SMART" id="SM00091">
    <property type="entry name" value="PAS"/>
    <property type="match status" value="1"/>
</dbReference>
<feature type="transmembrane region" description="Helical" evidence="6">
    <location>
        <begin position="217"/>
        <end position="239"/>
    </location>
</feature>
<dbReference type="InterPro" id="IPR021796">
    <property type="entry name" value="Tll0287-like_dom"/>
</dbReference>
<dbReference type="InterPro" id="IPR005467">
    <property type="entry name" value="His_kinase_dom"/>
</dbReference>
<feature type="domain" description="Histidine kinase" evidence="7">
    <location>
        <begin position="400"/>
        <end position="625"/>
    </location>
</feature>
<evidence type="ECO:0000256" key="2">
    <source>
        <dbReference type="ARBA" id="ARBA00012438"/>
    </source>
</evidence>
<reference evidence="10" key="1">
    <citation type="submission" date="2018-01" db="EMBL/GenBank/DDBJ databases">
        <authorList>
            <person name="Regsiter A."/>
            <person name="William W."/>
        </authorList>
    </citation>
    <scope>NUCLEOTIDE SEQUENCE</scope>
    <source>
        <strain evidence="10">TRIP AH-1</strain>
    </source>
</reference>
<feature type="domain" description="PAC" evidence="9">
    <location>
        <begin position="332"/>
        <end position="382"/>
    </location>
</feature>
<dbReference type="AlphaFoldDB" id="A0A445MR85"/>
<dbReference type="PROSITE" id="PS50112">
    <property type="entry name" value="PAS"/>
    <property type="match status" value="1"/>
</dbReference>
<dbReference type="SUPFAM" id="SSF47384">
    <property type="entry name" value="Homodimeric domain of signal transducing histidine kinase"/>
    <property type="match status" value="1"/>
</dbReference>
<dbReference type="InterPro" id="IPR013767">
    <property type="entry name" value="PAS_fold"/>
</dbReference>
<dbReference type="GO" id="GO:0000155">
    <property type="term" value="F:phosphorelay sensor kinase activity"/>
    <property type="evidence" value="ECO:0007669"/>
    <property type="project" value="InterPro"/>
</dbReference>
<evidence type="ECO:0000259" key="8">
    <source>
        <dbReference type="PROSITE" id="PS50112"/>
    </source>
</evidence>
<evidence type="ECO:0000313" key="10">
    <source>
        <dbReference type="EMBL" id="SPD71977.1"/>
    </source>
</evidence>
<keyword evidence="6" id="KW-0472">Membrane</keyword>
<accession>A0A445MR85</accession>
<keyword evidence="6" id="KW-0812">Transmembrane</keyword>
<dbReference type="InterPro" id="IPR000700">
    <property type="entry name" value="PAS-assoc_C"/>
</dbReference>
<feature type="domain" description="PAS" evidence="8">
    <location>
        <begin position="279"/>
        <end position="328"/>
    </location>
</feature>
<dbReference type="InterPro" id="IPR003661">
    <property type="entry name" value="HisK_dim/P_dom"/>
</dbReference>
<dbReference type="PROSITE" id="PS50113">
    <property type="entry name" value="PAC"/>
    <property type="match status" value="1"/>
</dbReference>
<dbReference type="PRINTS" id="PR00344">
    <property type="entry name" value="BCTRLSENSOR"/>
</dbReference>
<dbReference type="InterPro" id="IPR000014">
    <property type="entry name" value="PAS"/>
</dbReference>
<dbReference type="Pfam" id="PF00989">
    <property type="entry name" value="PAS"/>
    <property type="match status" value="1"/>
</dbReference>
<evidence type="ECO:0000259" key="9">
    <source>
        <dbReference type="PROSITE" id="PS50113"/>
    </source>
</evidence>
<dbReference type="PANTHER" id="PTHR43304">
    <property type="entry name" value="PHYTOCHROME-LIKE PROTEIN CPH1"/>
    <property type="match status" value="1"/>
</dbReference>
<dbReference type="Pfam" id="PF02518">
    <property type="entry name" value="HATPase_c"/>
    <property type="match status" value="1"/>
</dbReference>
<keyword evidence="3" id="KW-0597">Phosphoprotein</keyword>
<dbReference type="Gene3D" id="3.30.565.10">
    <property type="entry name" value="Histidine kinase-like ATPase, C-terminal domain"/>
    <property type="match status" value="1"/>
</dbReference>
<dbReference type="CDD" id="cd00130">
    <property type="entry name" value="PAS"/>
    <property type="match status" value="1"/>
</dbReference>
<gene>
    <name evidence="10" type="ORF">PITCH_A1150012</name>
</gene>
<dbReference type="EMBL" id="OJIN01000019">
    <property type="protein sequence ID" value="SPD71977.1"/>
    <property type="molecule type" value="Genomic_DNA"/>
</dbReference>
<dbReference type="InterPro" id="IPR052162">
    <property type="entry name" value="Sensor_kinase/Photoreceptor"/>
</dbReference>
<name>A0A445MR85_9BACT</name>
<keyword evidence="6" id="KW-1133">Transmembrane helix</keyword>
<dbReference type="CDD" id="cd00082">
    <property type="entry name" value="HisKA"/>
    <property type="match status" value="1"/>
</dbReference>
<dbReference type="SUPFAM" id="SSF55874">
    <property type="entry name" value="ATPase domain of HSP90 chaperone/DNA topoisomerase II/histidine kinase"/>
    <property type="match status" value="1"/>
</dbReference>
<dbReference type="InterPro" id="IPR036097">
    <property type="entry name" value="HisK_dim/P_sf"/>
</dbReference>
<dbReference type="NCBIfam" id="TIGR00229">
    <property type="entry name" value="sensory_box"/>
    <property type="match status" value="1"/>
</dbReference>
<evidence type="ECO:0000256" key="1">
    <source>
        <dbReference type="ARBA" id="ARBA00000085"/>
    </source>
</evidence>
<dbReference type="InterPro" id="IPR035965">
    <property type="entry name" value="PAS-like_dom_sf"/>
</dbReference>
<organism evidence="10">
    <name type="scientific">uncultured Desulfobacterium sp</name>
    <dbReference type="NCBI Taxonomy" id="201089"/>
    <lineage>
        <taxon>Bacteria</taxon>
        <taxon>Pseudomonadati</taxon>
        <taxon>Thermodesulfobacteriota</taxon>
        <taxon>Desulfobacteria</taxon>
        <taxon>Desulfobacterales</taxon>
        <taxon>Desulfobacteriaceae</taxon>
        <taxon>Desulfobacterium</taxon>
        <taxon>environmental samples</taxon>
    </lineage>
</organism>
<evidence type="ECO:0000256" key="5">
    <source>
        <dbReference type="ARBA" id="ARBA00022777"/>
    </source>
</evidence>
<dbReference type="Gene3D" id="3.30.450.290">
    <property type="match status" value="1"/>
</dbReference>
<sequence>MNELERLEPFSKRVYRYFWTFIAAWTLIVIALLLQDIYEIKDKTTEMVRKEALVHLNKDLATRLWAASHGGVYVPVTGKTPPNPFLSNVPDRDIKTPSGKSLTLMNPAYMLRQLMDDGADLYGVRGHITSLKFFREETAPDDWERDALITLESGAREASELVTMNGAPCFRIMRPLMTDESCLKCHGHQGYRLGDVRGGVSVSLPIMPYLAAQRNEIVAHSVSLAVLWLLGVMFIGFSVRGLSIHLRERGKAEDLLAVSEKRYSTVVENSLTGICIIQDGVIKFANTRAAEIYGYSKEEIIGIDSLALVPPEDRDFIKDIREKRMQRGDAPSEYEARGLRKDGKTIWVQRRNTLVEFDGRPAVLGNVLDVTALRRARDEAKAYAEELKRSNLELEQFAVVASHDLSEPLRKVRTFSDILKEKYHPLLDHQGKDYLERMQKAATRMQSMIDALLSLSRVTTKGQPFIHVHLTNSVQEALSNLEMLLQKTSGQVIVEDLPTIEGDPSQMIQLFQNLIGNSLKFHRTGEPPVIYVRAEMIQSHDYVPGGNSLPSHIIYVEDNGIGFDGEYLDRIFLPFERLHGRLEYEGTGMGLAICRKIVERHGGAITAKSAVGKGSTFIITLPAGKIPDQCACAATVGSPMEE</sequence>